<dbReference type="PANTHER" id="PTHR42855">
    <property type="entry name" value="ABC TRANSPORTER ATP-BINDING SUBUNIT"/>
    <property type="match status" value="1"/>
</dbReference>
<dbReference type="PROSITE" id="PS00211">
    <property type="entry name" value="ABC_TRANSPORTER_1"/>
    <property type="match status" value="2"/>
</dbReference>
<proteinExistence type="predicted"/>
<dbReference type="InterPro" id="IPR032781">
    <property type="entry name" value="ABC_tran_Xtn"/>
</dbReference>
<dbReference type="PANTHER" id="PTHR42855:SF2">
    <property type="entry name" value="DRUG RESISTANCE ABC TRANSPORTER,ATP-BINDING PROTEIN"/>
    <property type="match status" value="1"/>
</dbReference>
<dbReference type="PROSITE" id="PS50893">
    <property type="entry name" value="ABC_TRANSPORTER_2"/>
    <property type="match status" value="2"/>
</dbReference>
<gene>
    <name evidence="4" type="ORF">IAB05_05955</name>
</gene>
<protein>
    <submittedName>
        <fullName evidence="4">ABC-F family ATP-binding cassette domain-containing protein</fullName>
    </submittedName>
</protein>
<name>A0A9D1MIU4_9FIRM</name>
<dbReference type="Pfam" id="PF00005">
    <property type="entry name" value="ABC_tran"/>
    <property type="match status" value="2"/>
</dbReference>
<dbReference type="InterPro" id="IPR017871">
    <property type="entry name" value="ABC_transporter-like_CS"/>
</dbReference>
<dbReference type="GO" id="GO:0005524">
    <property type="term" value="F:ATP binding"/>
    <property type="evidence" value="ECO:0007669"/>
    <property type="project" value="UniProtKB-KW"/>
</dbReference>
<dbReference type="AlphaFoldDB" id="A0A9D1MIU4"/>
<evidence type="ECO:0000259" key="3">
    <source>
        <dbReference type="PROSITE" id="PS50893"/>
    </source>
</evidence>
<evidence type="ECO:0000313" key="5">
    <source>
        <dbReference type="Proteomes" id="UP000824094"/>
    </source>
</evidence>
<evidence type="ECO:0000256" key="1">
    <source>
        <dbReference type="ARBA" id="ARBA00022741"/>
    </source>
</evidence>
<dbReference type="Gene3D" id="3.40.50.300">
    <property type="entry name" value="P-loop containing nucleotide triphosphate hydrolases"/>
    <property type="match status" value="2"/>
</dbReference>
<reference evidence="4" key="2">
    <citation type="journal article" date="2021" name="PeerJ">
        <title>Extensive microbial diversity within the chicken gut microbiome revealed by metagenomics and culture.</title>
        <authorList>
            <person name="Gilroy R."/>
            <person name="Ravi A."/>
            <person name="Getino M."/>
            <person name="Pursley I."/>
            <person name="Horton D.L."/>
            <person name="Alikhan N.F."/>
            <person name="Baker D."/>
            <person name="Gharbi K."/>
            <person name="Hall N."/>
            <person name="Watson M."/>
            <person name="Adriaenssens E.M."/>
            <person name="Foster-Nyarko E."/>
            <person name="Jarju S."/>
            <person name="Secka A."/>
            <person name="Antonio M."/>
            <person name="Oren A."/>
            <person name="Chaudhuri R.R."/>
            <person name="La Ragione R."/>
            <person name="Hildebrand F."/>
            <person name="Pallen M.J."/>
        </authorList>
    </citation>
    <scope>NUCLEOTIDE SEQUENCE</scope>
    <source>
        <strain evidence="4">18911</strain>
    </source>
</reference>
<sequence>MKGSKMDLAFGTKVIYDNAEFLISDNEKVGVVGVNGAGKTTLFRILLGKIELDSGSVYSSKRRIGYLPQEIIVEDSRQTVWEYLFDGRPINAIHRELDSIYDRMERGEGDTAADLRRMQFLQEELEYYDEYSAEDQLLELVEEMNIGSDILSRKMCELSGGQKSKMAFAKTLFQKSEILLLDEPTNHLDVEMKGFVTKYLRHYKGTVLIISHDTEFLNDIVGKILLVDNTTHKIKIYPGNYDEYLKRAAEEKRVRELETARQLKEIIELEAFVKRAREASATNHALKKMGLEREARLEKKRREMNAPEVSYKRVKMNITPRRESAKCPLEVENLNFGYPNQKLLYNGLSFKLQGNERFLVVGLNGVGKSTLLKLLMGMLTPTSGRIRYNPRTDVAYYAQELDDVDPDKTVFENVVTPEYTDWQLRGILSNFLFYAGDINKRVSVLSPGEKARIALCKILLKKANLLLLDEPTNHLDPETQAIIGGNFNLFPGTIMVVSHNPSFVEQIGIGRMLILPSGRIEPYSKELLEYYYESNTPEEEKRK</sequence>
<feature type="domain" description="ABC transporter" evidence="3">
    <location>
        <begin position="329"/>
        <end position="542"/>
    </location>
</feature>
<dbReference type="Pfam" id="PF12848">
    <property type="entry name" value="ABC_tran_Xtn"/>
    <property type="match status" value="1"/>
</dbReference>
<dbReference type="InterPro" id="IPR051309">
    <property type="entry name" value="ABCF_ATPase"/>
</dbReference>
<organism evidence="4 5">
    <name type="scientific">Candidatus Stercoripulliclostridium merdigallinarum</name>
    <dbReference type="NCBI Taxonomy" id="2840951"/>
    <lineage>
        <taxon>Bacteria</taxon>
        <taxon>Bacillati</taxon>
        <taxon>Bacillota</taxon>
        <taxon>Clostridia</taxon>
        <taxon>Eubacteriales</taxon>
        <taxon>Candidatus Stercoripulliclostridium</taxon>
    </lineage>
</organism>
<dbReference type="FunFam" id="3.40.50.300:FF:000011">
    <property type="entry name" value="Putative ABC transporter ATP-binding component"/>
    <property type="match status" value="1"/>
</dbReference>
<dbReference type="InterPro" id="IPR003593">
    <property type="entry name" value="AAA+_ATPase"/>
</dbReference>
<keyword evidence="1" id="KW-0547">Nucleotide-binding</keyword>
<dbReference type="SMART" id="SM00382">
    <property type="entry name" value="AAA"/>
    <property type="match status" value="2"/>
</dbReference>
<dbReference type="GO" id="GO:0016887">
    <property type="term" value="F:ATP hydrolysis activity"/>
    <property type="evidence" value="ECO:0007669"/>
    <property type="project" value="InterPro"/>
</dbReference>
<dbReference type="NCBIfam" id="NF000355">
    <property type="entry name" value="ribo_prot_ABC_F"/>
    <property type="match status" value="1"/>
</dbReference>
<dbReference type="SUPFAM" id="SSF52540">
    <property type="entry name" value="P-loop containing nucleoside triphosphate hydrolases"/>
    <property type="match status" value="2"/>
</dbReference>
<dbReference type="Proteomes" id="UP000824094">
    <property type="component" value="Unassembled WGS sequence"/>
</dbReference>
<accession>A0A9D1MIU4</accession>
<comment type="caution">
    <text evidence="4">The sequence shown here is derived from an EMBL/GenBank/DDBJ whole genome shotgun (WGS) entry which is preliminary data.</text>
</comment>
<keyword evidence="2 4" id="KW-0067">ATP-binding</keyword>
<dbReference type="EMBL" id="DVNF01000174">
    <property type="protein sequence ID" value="HIU60916.1"/>
    <property type="molecule type" value="Genomic_DNA"/>
</dbReference>
<dbReference type="InterPro" id="IPR027417">
    <property type="entry name" value="P-loop_NTPase"/>
</dbReference>
<evidence type="ECO:0000313" key="4">
    <source>
        <dbReference type="EMBL" id="HIU60916.1"/>
    </source>
</evidence>
<feature type="domain" description="ABC transporter" evidence="3">
    <location>
        <begin position="1"/>
        <end position="263"/>
    </location>
</feature>
<dbReference type="InterPro" id="IPR003439">
    <property type="entry name" value="ABC_transporter-like_ATP-bd"/>
</dbReference>
<evidence type="ECO:0000256" key="2">
    <source>
        <dbReference type="ARBA" id="ARBA00022840"/>
    </source>
</evidence>
<reference evidence="4" key="1">
    <citation type="submission" date="2020-10" db="EMBL/GenBank/DDBJ databases">
        <authorList>
            <person name="Gilroy R."/>
        </authorList>
    </citation>
    <scope>NUCLEOTIDE SEQUENCE</scope>
    <source>
        <strain evidence="4">18911</strain>
    </source>
</reference>